<evidence type="ECO:0000256" key="2">
    <source>
        <dbReference type="ARBA" id="ARBA00022691"/>
    </source>
</evidence>
<reference evidence="22" key="12">
    <citation type="submission" date="2023-01" db="EMBL/GenBank/DDBJ databases">
        <title>Human gut microbiome strain richness.</title>
        <authorList>
            <person name="Chen-Liaw A."/>
        </authorList>
    </citation>
    <scope>NUCLEOTIDE SEQUENCE</scope>
    <source>
        <strain evidence="22">H9_m1001271B151109d0_201107</strain>
    </source>
</reference>
<dbReference type="Proteomes" id="UP001200843">
    <property type="component" value="Unassembled WGS sequence"/>
</dbReference>
<dbReference type="EMBL" id="QSJM01000053">
    <property type="protein sequence ID" value="RHD77063.1"/>
    <property type="molecule type" value="Genomic_DNA"/>
</dbReference>
<evidence type="ECO:0000313" key="47">
    <source>
        <dbReference type="Proteomes" id="UP000470952"/>
    </source>
</evidence>
<evidence type="ECO:0000313" key="10">
    <source>
        <dbReference type="EMBL" id="KAB6474311.1"/>
    </source>
</evidence>
<sequence>MKILWIDLNSSYAHSSLALPALHAQIMTDPSIEWEIVSATINENTGMIVDEIYRHRPDILAATTWLFNHEQLMHVASRVKALLPEACLVLGGPEFLGDNEEFLRKNPFVDCVFRGEGEEVFPQWLTCWNHPEQWHTVPGLCYLTPNKEYKDNGIARVLNFAGLVPPEQSRFFNWSKPFVQLETTRGCFNTCAFCVSGGEKPVRTLSIESIRERLQLIHAHGIKNVRVLDRTFNYNPRRAKELLRLFLEFHPDIRFHLEIHPALLSEELKEELSLLPKGLLHLEAGIQSLREPVLEKSRRMGKLSDALDGLRFLCALPNMETHADLIAGLPLYHLHEIFEDVRTLAGYAAGEIQLESLKLLPGTEMRRRAEELGIKYSPLPPYEVLQTHEISVSELQTARQLSRLLDGFYNTPAWQALTRELILNDEQFLHRFLAYLTKANLIDQPMSLEKRGLILYEFCKQNYPEYQIQAAIAWIEAGMSLKKLPAEKVWTKRQIPPATWNIIYGEYKESLRLCFLPADEKGEHGYWFGFESEIQKASPVFKART</sequence>
<dbReference type="PROSITE" id="PS51918">
    <property type="entry name" value="RADICAL_SAM"/>
    <property type="match status" value="1"/>
</dbReference>
<evidence type="ECO:0000313" key="45">
    <source>
        <dbReference type="Proteomes" id="UP000468344"/>
    </source>
</evidence>
<evidence type="ECO:0000313" key="17">
    <source>
        <dbReference type="EMBL" id="MBU9137713.1"/>
    </source>
</evidence>
<evidence type="ECO:0000313" key="40">
    <source>
        <dbReference type="Proteomes" id="UP000408523"/>
    </source>
</evidence>
<evidence type="ECO:0000313" key="43">
    <source>
        <dbReference type="Proteomes" id="UP000462015"/>
    </source>
</evidence>
<dbReference type="Pfam" id="PF02310">
    <property type="entry name" value="B12-binding"/>
    <property type="match status" value="1"/>
</dbReference>
<feature type="domain" description="Radical SAM core" evidence="7">
    <location>
        <begin position="173"/>
        <end position="395"/>
    </location>
</feature>
<dbReference type="Gene3D" id="3.40.50.280">
    <property type="entry name" value="Cobalamin-binding domain"/>
    <property type="match status" value="1"/>
</dbReference>
<accession>A0A0P0M1V5</accession>
<dbReference type="InterPro" id="IPR058240">
    <property type="entry name" value="rSAM_sf"/>
</dbReference>
<dbReference type="Proteomes" id="UP000468344">
    <property type="component" value="Unassembled WGS sequence"/>
</dbReference>
<dbReference type="EMBL" id="WCZY01000062">
    <property type="protein sequence ID" value="KAB6685372.1"/>
    <property type="molecule type" value="Genomic_DNA"/>
</dbReference>
<dbReference type="PROSITE" id="PS51332">
    <property type="entry name" value="B12_BINDING"/>
    <property type="match status" value="1"/>
</dbReference>
<dbReference type="EMBL" id="QSSN01000007">
    <property type="protein sequence ID" value="RGL86833.1"/>
    <property type="molecule type" value="Genomic_DNA"/>
</dbReference>
<dbReference type="GO" id="GO:0005829">
    <property type="term" value="C:cytosol"/>
    <property type="evidence" value="ECO:0007669"/>
    <property type="project" value="TreeGrafter"/>
</dbReference>
<dbReference type="Proteomes" id="UP000583639">
    <property type="component" value="Unassembled WGS sequence"/>
</dbReference>
<dbReference type="InterPro" id="IPR006638">
    <property type="entry name" value="Elp3/MiaA/NifB-like_rSAM"/>
</dbReference>
<reference evidence="8 33" key="2">
    <citation type="journal article" date="2016" name="Genome Biol. Evol.">
        <title>Extensive mobilome-driven genome diversification in mouse gut-associated Bacteroides vulgatus mpk.</title>
        <authorList>
            <person name="Lange A."/>
            <person name="Beier S."/>
            <person name="Steimle A."/>
            <person name="Autenrieth I.B."/>
            <person name="Huson D.H."/>
            <person name="Frick J.S."/>
        </authorList>
    </citation>
    <scope>NUCLEOTIDE SEQUENCE [LARGE SCALE GENOMIC DNA]</scope>
    <source>
        <strain evidence="8">Mpk</strain>
        <strain evidence="33">mpk</strain>
    </source>
</reference>
<dbReference type="EMBL" id="WDAL01000075">
    <property type="protein sequence ID" value="KAB6629786.1"/>
    <property type="molecule type" value="Genomic_DNA"/>
</dbReference>
<evidence type="ECO:0000313" key="16">
    <source>
        <dbReference type="EMBL" id="KAB6694373.1"/>
    </source>
</evidence>
<dbReference type="EMBL" id="JABDSH010000027">
    <property type="protein sequence ID" value="NMW34718.1"/>
    <property type="molecule type" value="Genomic_DNA"/>
</dbReference>
<dbReference type="EMBL" id="JAHPYS010000003">
    <property type="protein sequence ID" value="MBU9137713.1"/>
    <property type="molecule type" value="Genomic_DNA"/>
</dbReference>
<dbReference type="Proteomes" id="UP000285469">
    <property type="component" value="Unassembled WGS sequence"/>
</dbReference>
<evidence type="ECO:0000313" key="46">
    <source>
        <dbReference type="Proteomes" id="UP000470777"/>
    </source>
</evidence>
<evidence type="ECO:0000256" key="4">
    <source>
        <dbReference type="ARBA" id="ARBA00023004"/>
    </source>
</evidence>
<dbReference type="Proteomes" id="UP000261278">
    <property type="component" value="Unassembled WGS sequence"/>
</dbReference>
<dbReference type="GO" id="GO:0031419">
    <property type="term" value="F:cobalamin binding"/>
    <property type="evidence" value="ECO:0007669"/>
    <property type="project" value="InterPro"/>
</dbReference>
<dbReference type="EMBL" id="JAJCQG010000116">
    <property type="protein sequence ID" value="MCB7283520.1"/>
    <property type="molecule type" value="Genomic_DNA"/>
</dbReference>
<dbReference type="SUPFAM" id="SSF102114">
    <property type="entry name" value="Radical SAM enzymes"/>
    <property type="match status" value="1"/>
</dbReference>
<dbReference type="Proteomes" id="UP000470952">
    <property type="component" value="Unassembled WGS sequence"/>
</dbReference>
<reference evidence="21" key="10">
    <citation type="submission" date="2022-01" db="EMBL/GenBank/DDBJ databases">
        <title>Collection of gut derived symbiotic bacterial strains cultured from healthy donors.</title>
        <authorList>
            <person name="Lin H."/>
            <person name="Kohout C."/>
            <person name="Waligurski E."/>
            <person name="Pamer E.G."/>
        </authorList>
    </citation>
    <scope>NUCLEOTIDE SEQUENCE</scope>
    <source>
        <strain evidence="21">DFI.6.72</strain>
    </source>
</reference>
<dbReference type="EMBL" id="WCZV01000062">
    <property type="protein sequence ID" value="KAB6694373.1"/>
    <property type="molecule type" value="Genomic_DNA"/>
</dbReference>
<evidence type="ECO:0000313" key="38">
    <source>
        <dbReference type="Proteomes" id="UP000285379"/>
    </source>
</evidence>
<dbReference type="GeneID" id="5302424"/>
<dbReference type="Proteomes" id="UP001199363">
    <property type="component" value="Unassembled WGS sequence"/>
</dbReference>
<evidence type="ECO:0000313" key="20">
    <source>
        <dbReference type="EMBL" id="MCG0342494.1"/>
    </source>
</evidence>
<dbReference type="RefSeq" id="WP_011965194.1">
    <property type="nucleotide sequence ID" value="NZ_BAABYE010000001.1"/>
</dbReference>
<evidence type="ECO:0000313" key="11">
    <source>
        <dbReference type="EMBL" id="KAB6553946.1"/>
    </source>
</evidence>
<evidence type="ECO:0000313" key="15">
    <source>
        <dbReference type="EMBL" id="KAB6685372.1"/>
    </source>
</evidence>
<dbReference type="Proteomes" id="UP001181258">
    <property type="component" value="Unassembled WGS sequence"/>
</dbReference>
<evidence type="ECO:0000313" key="24">
    <source>
        <dbReference type="EMBL" id="NMW34718.1"/>
    </source>
</evidence>
<evidence type="ECO:0000313" key="36">
    <source>
        <dbReference type="Proteomes" id="UP000261278"/>
    </source>
</evidence>
<dbReference type="InterPro" id="IPR025288">
    <property type="entry name" value="DUF4080"/>
</dbReference>
<dbReference type="EMBL" id="JAHOGA010000034">
    <property type="protein sequence ID" value="MBV3489782.1"/>
    <property type="molecule type" value="Genomic_DNA"/>
</dbReference>
<evidence type="ECO:0000313" key="18">
    <source>
        <dbReference type="EMBL" id="MBV3489782.1"/>
    </source>
</evidence>
<evidence type="ECO:0000313" key="34">
    <source>
        <dbReference type="Proteomes" id="UP000186631"/>
    </source>
</evidence>
<dbReference type="EMBL" id="QSPP01000009">
    <property type="protein sequence ID" value="RGJ90391.1"/>
    <property type="molecule type" value="Genomic_DNA"/>
</dbReference>
<evidence type="ECO:0000313" key="23">
    <source>
        <dbReference type="EMBL" id="MDU0247649.1"/>
    </source>
</evidence>
<dbReference type="Proteomes" id="UP000462015">
    <property type="component" value="Unassembled WGS sequence"/>
</dbReference>
<dbReference type="Proteomes" id="UP000186631">
    <property type="component" value="Unassembled WGS sequence"/>
</dbReference>
<gene>
    <name evidence="26" type="ORF">BHV80_04055</name>
    <name evidence="8" type="ORF">BvMPK_1495</name>
    <name evidence="31" type="ORF">DW783_15940</name>
    <name evidence="30" type="ORF">DWV70_20515</name>
    <name evidence="29" type="ORF">DWW27_19390</name>
    <name evidence="28" type="ORF">DXC44_07415</name>
    <name evidence="27" type="ORF">DXD46_05325</name>
    <name evidence="32" type="ORF">EH214_04164</name>
    <name evidence="13" type="ORF">GAY12_21825</name>
    <name evidence="16" type="ORF">GAY17_23065</name>
    <name evidence="12" type="ORF">GAY76_21420</name>
    <name evidence="11" type="ORF">GAY79_22560</name>
    <name evidence="10" type="ORF">GAZ06_16990</name>
    <name evidence="9" type="ORF">GAZ09_22925</name>
    <name evidence="14" type="ORF">GAZ76_22745</name>
    <name evidence="15" type="ORF">GAZ92_23050</name>
    <name evidence="24" type="ORF">HKQ54_00730</name>
    <name evidence="25" type="ORF">HKQ55_01175</name>
    <name evidence="18" type="ORF">KSX14_14310</name>
    <name evidence="17" type="ORF">KTG10_02920</name>
    <name evidence="21" type="ORF">L0N01_11225</name>
    <name evidence="20" type="ORF">L4X52_21340</name>
    <name evidence="19" type="ORF">LI282_21135</name>
    <name evidence="22" type="ORF">PL594_19955</name>
    <name evidence="23" type="ORF">RVY68_02820</name>
</gene>
<dbReference type="PATRIC" id="fig|821.40.peg.1783"/>
<dbReference type="Proteomes" id="UP001201179">
    <property type="component" value="Unassembled WGS sequence"/>
</dbReference>
<dbReference type="GO" id="GO:0046872">
    <property type="term" value="F:metal ion binding"/>
    <property type="evidence" value="ECO:0007669"/>
    <property type="project" value="UniProtKB-KW"/>
</dbReference>
<evidence type="ECO:0000313" key="9">
    <source>
        <dbReference type="EMBL" id="KAB6445147.1"/>
    </source>
</evidence>
<evidence type="ECO:0000313" key="19">
    <source>
        <dbReference type="EMBL" id="MCB7283520.1"/>
    </source>
</evidence>
<evidence type="ECO:0000313" key="28">
    <source>
        <dbReference type="EMBL" id="RGL86833.1"/>
    </source>
</evidence>
<dbReference type="GO" id="GO:0003824">
    <property type="term" value="F:catalytic activity"/>
    <property type="evidence" value="ECO:0007669"/>
    <property type="project" value="InterPro"/>
</dbReference>
<evidence type="ECO:0000313" key="48">
    <source>
        <dbReference type="Proteomes" id="UP000483142"/>
    </source>
</evidence>
<reference evidence="20" key="11">
    <citation type="submission" date="2022-01" db="EMBL/GenBank/DDBJ databases">
        <authorList>
            <person name="Mingchao X."/>
        </authorList>
    </citation>
    <scope>NUCLEOTIDE SEQUENCE</scope>
    <source>
        <strain evidence="20">Bv4372</strain>
    </source>
</reference>
<keyword evidence="4" id="KW-0408">Iron</keyword>
<dbReference type="SFLD" id="SFLDS00029">
    <property type="entry name" value="Radical_SAM"/>
    <property type="match status" value="1"/>
</dbReference>
<keyword evidence="5" id="KW-0411">Iron-sulfur</keyword>
<reference evidence="49 50" key="7">
    <citation type="submission" date="2020-04" db="EMBL/GenBank/DDBJ databases">
        <title>A novel gut-associated lysogenic phage, Bacteroides phage BV01, alters the host transcriptome and bile acid metabolism in Bacteroides vulgatus.</title>
        <authorList>
            <person name="Campbell D.E."/>
            <person name="Ly L."/>
            <person name="Ridlon J.M."/>
            <person name="Hsiao A."/>
            <person name="Degnan P.H."/>
        </authorList>
    </citation>
    <scope>NUCLEOTIDE SEQUENCE [LARGE SCALE GENOMIC DNA]</scope>
    <source>
        <strain evidence="24 49">VPI-4506</strain>
        <strain evidence="25 50">VPI-BV8526</strain>
    </source>
</reference>
<dbReference type="Proteomes" id="UP000736888">
    <property type="component" value="Unassembled WGS sequence"/>
</dbReference>
<evidence type="ECO:0000313" key="49">
    <source>
        <dbReference type="Proteomes" id="UP000555193"/>
    </source>
</evidence>
<name>A0A0P0M1V5_PHOVU</name>
<dbReference type="Proteomes" id="UP000462922">
    <property type="component" value="Unassembled WGS sequence"/>
</dbReference>
<evidence type="ECO:0000313" key="12">
    <source>
        <dbReference type="EMBL" id="KAB6565849.1"/>
    </source>
</evidence>
<evidence type="ECO:0000313" key="21">
    <source>
        <dbReference type="EMBL" id="MCG4689178.1"/>
    </source>
</evidence>
<dbReference type="AlphaFoldDB" id="A0A0P0M1V5"/>
<evidence type="ECO:0000313" key="39">
    <source>
        <dbReference type="Proteomes" id="UP000285469"/>
    </source>
</evidence>
<evidence type="ECO:0000256" key="5">
    <source>
        <dbReference type="ARBA" id="ARBA00023014"/>
    </source>
</evidence>
<dbReference type="Proteomes" id="UP000758576">
    <property type="component" value="Unassembled WGS sequence"/>
</dbReference>
<feature type="domain" description="B12-binding" evidence="6">
    <location>
        <begin position="1"/>
        <end position="135"/>
    </location>
</feature>
<dbReference type="EMBL" id="MNQV01000090">
    <property type="protein sequence ID" value="OKZ53469.1"/>
    <property type="molecule type" value="Genomic_DNA"/>
</dbReference>
<keyword evidence="3" id="KW-0479">Metal-binding</keyword>
<dbReference type="Proteomes" id="UP000483142">
    <property type="component" value="Unassembled WGS sequence"/>
</dbReference>
<reference evidence="35 36" key="4">
    <citation type="submission" date="2018-08" db="EMBL/GenBank/DDBJ databases">
        <title>A genome reference for cultivated species of the human gut microbiota.</title>
        <authorList>
            <person name="Zou Y."/>
            <person name="Xue W."/>
            <person name="Luo G."/>
        </authorList>
    </citation>
    <scope>NUCLEOTIDE SEQUENCE [LARGE SCALE GENOMIC DNA]</scope>
    <source>
        <strain evidence="30 39">AF12-25</strain>
        <strain evidence="29 38">AF14-8</strain>
        <strain evidence="31 37">AM30-40</strain>
        <strain evidence="28 36">TF05-18</strain>
        <strain evidence="27 35">TM05-16</strain>
    </source>
</reference>
<dbReference type="Proteomes" id="UP001210999">
    <property type="component" value="Unassembled WGS sequence"/>
</dbReference>
<dbReference type="EMBL" id="JAKNGO010000023">
    <property type="protein sequence ID" value="MCG4689178.1"/>
    <property type="molecule type" value="Genomic_DNA"/>
</dbReference>
<dbReference type="InterPro" id="IPR051198">
    <property type="entry name" value="BchE-like"/>
</dbReference>
<dbReference type="InterPro" id="IPR023404">
    <property type="entry name" value="rSAM_horseshoe"/>
</dbReference>
<evidence type="ECO:0000313" key="41">
    <source>
        <dbReference type="Proteomes" id="UP000437380"/>
    </source>
</evidence>
<dbReference type="Proteomes" id="UP000408523">
    <property type="component" value="Unassembled WGS sequence"/>
</dbReference>
<dbReference type="EMBL" id="CP013020">
    <property type="protein sequence ID" value="ALK84102.1"/>
    <property type="molecule type" value="Genomic_DNA"/>
</dbReference>
<dbReference type="Gene3D" id="3.80.30.20">
    <property type="entry name" value="tm_1862 like domain"/>
    <property type="match status" value="1"/>
</dbReference>
<dbReference type="EMBL" id="WDAG01000056">
    <property type="protein sequence ID" value="KAB6653640.1"/>
    <property type="molecule type" value="Genomic_DNA"/>
</dbReference>
<proteinExistence type="predicted"/>
<dbReference type="SFLD" id="SFLDG01082">
    <property type="entry name" value="B12-binding_domain_containing"/>
    <property type="match status" value="1"/>
</dbReference>
<evidence type="ECO:0000313" key="29">
    <source>
        <dbReference type="EMBL" id="RGV04239.1"/>
    </source>
</evidence>
<reference evidence="32 40" key="5">
    <citation type="journal article" date="2019" name="Nat. Commun.">
        <title>Gram positive-like bacteriocins with broad spectrum anti-Bacteroidales activity encoded on mobile elements of the human gut microbiota.</title>
        <authorList>
            <person name="Bechon N."/>
            <person name="Coyne M.J.Jr."/>
            <person name="Laclare-Mceneany V."/>
            <person name="Chatzidaki-Livanis M."/>
            <person name="Ghigo J.-M."/>
            <person name="Comstock L.E."/>
        </authorList>
    </citation>
    <scope>NUCLEOTIDE SEQUENCE [LARGE SCALE GENOMIC DNA]</scope>
    <source>
        <strain evidence="32 40">CL01T12C17</strain>
    </source>
</reference>
<dbReference type="InterPro" id="IPR006158">
    <property type="entry name" value="Cobalamin-bd"/>
</dbReference>
<dbReference type="Proteomes" id="UP000437431">
    <property type="component" value="Unassembled WGS sequence"/>
</dbReference>
<reference evidence="26 34" key="3">
    <citation type="journal article" date="2016" name="Nat. Biotechnol.">
        <title>Measurement of bacterial replication rates in microbial communities.</title>
        <authorList>
            <person name="Brown C.T."/>
            <person name="Olm M.R."/>
            <person name="Thomas B.C."/>
            <person name="Banfield J.F."/>
        </authorList>
    </citation>
    <scope>NUCLEOTIDE SEQUENCE [LARGE SCALE GENOMIC DNA]</scope>
    <source>
        <strain evidence="26">42_262</strain>
    </source>
</reference>
<dbReference type="EMBL" id="RWHZ01000099">
    <property type="protein sequence ID" value="TSE46628.1"/>
    <property type="molecule type" value="Genomic_DNA"/>
</dbReference>
<dbReference type="Proteomes" id="UP000437380">
    <property type="component" value="Unassembled WGS sequence"/>
</dbReference>
<organism evidence="8 33">
    <name type="scientific">Phocaeicola vulgatus</name>
    <name type="common">Bacteroides vulgatus</name>
    <dbReference type="NCBI Taxonomy" id="821"/>
    <lineage>
        <taxon>Bacteria</taxon>
        <taxon>Pseudomonadati</taxon>
        <taxon>Bacteroidota</taxon>
        <taxon>Bacteroidia</taxon>
        <taxon>Bacteroidales</taxon>
        <taxon>Bacteroidaceae</taxon>
        <taxon>Phocaeicola</taxon>
    </lineage>
</organism>
<reference evidence="41 42" key="6">
    <citation type="journal article" date="2019" name="Nat. Med.">
        <title>A library of human gut bacterial isolates paired with longitudinal multiomics data enables mechanistic microbiome research.</title>
        <authorList>
            <person name="Poyet M."/>
            <person name="Groussin M."/>
            <person name="Gibbons S.M."/>
            <person name="Avila-Pacheco J."/>
            <person name="Jiang X."/>
            <person name="Kearney S.M."/>
            <person name="Perrotta A.R."/>
            <person name="Berdy B."/>
            <person name="Zhao S."/>
            <person name="Lieberman T.D."/>
            <person name="Swanson P.K."/>
            <person name="Smith M."/>
            <person name="Roesemann S."/>
            <person name="Alexander J.E."/>
            <person name="Rich S.A."/>
            <person name="Livny J."/>
            <person name="Vlamakis H."/>
            <person name="Clish C."/>
            <person name="Bullock K."/>
            <person name="Deik A."/>
            <person name="Scott J."/>
            <person name="Pierce K.A."/>
            <person name="Xavier R.J."/>
            <person name="Alm E.J."/>
        </authorList>
    </citation>
    <scope>NUCLEOTIDE SEQUENCE [LARGE SCALE GENOMIC DNA]</scope>
    <source>
        <strain evidence="12 44">BIOML-A110</strain>
        <strain evidence="11 42">BIOML-A111</strain>
        <strain evidence="10 45">BIOML-A140</strain>
        <strain evidence="9 48">BIOML-A141</strain>
        <strain evidence="16 41">BIOML-A82</strain>
        <strain evidence="15 46">BIOML-A85</strain>
        <strain evidence="14 47">BIOML-A93</strain>
        <strain evidence="13 43">BIOML-A98</strain>
    </source>
</reference>
<dbReference type="Proteomes" id="UP000470777">
    <property type="component" value="Unassembled WGS sequence"/>
</dbReference>
<dbReference type="SMART" id="SM00729">
    <property type="entry name" value="Elp3"/>
    <property type="match status" value="1"/>
</dbReference>
<evidence type="ECO:0000313" key="30">
    <source>
        <dbReference type="EMBL" id="RGW44000.1"/>
    </source>
</evidence>
<evidence type="ECO:0000313" key="42">
    <source>
        <dbReference type="Proteomes" id="UP000437431"/>
    </source>
</evidence>
<evidence type="ECO:0000313" key="32">
    <source>
        <dbReference type="EMBL" id="TSE46628.1"/>
    </source>
</evidence>
<evidence type="ECO:0000313" key="22">
    <source>
        <dbReference type="EMBL" id="MDB0853773.1"/>
    </source>
</evidence>
<dbReference type="EMBL" id="WDBZ01000084">
    <property type="protein sequence ID" value="KAB6445147.1"/>
    <property type="molecule type" value="Genomic_DNA"/>
</dbReference>
<evidence type="ECO:0000313" key="50">
    <source>
        <dbReference type="Proteomes" id="UP000583639"/>
    </source>
</evidence>
<reference evidence="17" key="8">
    <citation type="submission" date="2021-06" db="EMBL/GenBank/DDBJ databases">
        <title>Collection of gut derived symbiotic bacterial strains cultured from healthy donors.</title>
        <authorList>
            <person name="Lin H."/>
            <person name="Littmann E."/>
            <person name="Pamer E.G."/>
        </authorList>
    </citation>
    <scope>NUCLEOTIDE SEQUENCE</scope>
    <source>
        <strain evidence="18">MSK.19.85</strain>
        <strain evidence="17">MSK.6.33</strain>
    </source>
</reference>
<dbReference type="PANTHER" id="PTHR43409">
    <property type="entry name" value="ANAEROBIC MAGNESIUM-PROTOPORPHYRIN IX MONOMETHYL ESTER CYCLASE-RELATED"/>
    <property type="match status" value="1"/>
</dbReference>
<dbReference type="GO" id="GO:0051536">
    <property type="term" value="F:iron-sulfur cluster binding"/>
    <property type="evidence" value="ECO:0007669"/>
    <property type="project" value="UniProtKB-KW"/>
</dbReference>
<protein>
    <submittedName>
        <fullName evidence="9">B12-binding domain-containing radical SAM protein</fullName>
    </submittedName>
    <submittedName>
        <fullName evidence="8">Fe-S oxidoreductase family protein</fullName>
    </submittedName>
    <submittedName>
        <fullName evidence="32">Radical SAM superfamily protein</fullName>
    </submittedName>
</protein>
<dbReference type="EMBL" id="WDAX01000099">
    <property type="protein sequence ID" value="KAB6565849.1"/>
    <property type="molecule type" value="Genomic_DNA"/>
</dbReference>
<evidence type="ECO:0000313" key="44">
    <source>
        <dbReference type="Proteomes" id="UP000462922"/>
    </source>
</evidence>
<reference evidence="33" key="1">
    <citation type="submission" date="2015-10" db="EMBL/GenBank/DDBJ databases">
        <title>Extensive mobilome-driven genome diversification in gut-associated Bacteroides vulgatus mpk.</title>
        <authorList>
            <person name="Beier S."/>
            <person name="Lange A."/>
            <person name="Huson D.H."/>
            <person name="Frick J.-S."/>
            <person name="Autenrieth I.B."/>
        </authorList>
    </citation>
    <scope>NUCLEOTIDE SEQUENCE [LARGE SCALE GENOMIC DNA]</scope>
    <source>
        <strain evidence="33">mpk</strain>
    </source>
</reference>
<evidence type="ECO:0000313" key="35">
    <source>
        <dbReference type="Proteomes" id="UP000260640"/>
    </source>
</evidence>
<evidence type="ECO:0000259" key="7">
    <source>
        <dbReference type="PROSITE" id="PS51918"/>
    </source>
</evidence>
<dbReference type="Pfam" id="PF04055">
    <property type="entry name" value="Radical_SAM"/>
    <property type="match status" value="1"/>
</dbReference>
<evidence type="ECO:0000313" key="14">
    <source>
        <dbReference type="EMBL" id="KAB6653640.1"/>
    </source>
</evidence>
<dbReference type="EMBL" id="WDBY01000039">
    <property type="protein sequence ID" value="KAB6474311.1"/>
    <property type="molecule type" value="Genomic_DNA"/>
</dbReference>
<dbReference type="EMBL" id="JABDSI010000053">
    <property type="protein sequence ID" value="NMW38829.1"/>
    <property type="molecule type" value="Genomic_DNA"/>
</dbReference>
<dbReference type="Proteomes" id="UP000260640">
    <property type="component" value="Unassembled WGS sequence"/>
</dbReference>
<evidence type="ECO:0000313" key="33">
    <source>
        <dbReference type="Proteomes" id="UP000061587"/>
    </source>
</evidence>
<dbReference type="EMBL" id="JAKKWZ010000074">
    <property type="protein sequence ID" value="MCG0342494.1"/>
    <property type="molecule type" value="Genomic_DNA"/>
</dbReference>
<dbReference type="EMBL" id="JAWDHD010000004">
    <property type="protein sequence ID" value="MDU0247649.1"/>
    <property type="molecule type" value="Genomic_DNA"/>
</dbReference>
<dbReference type="EMBL" id="JAQKEI010000036">
    <property type="protein sequence ID" value="MDB0853773.1"/>
    <property type="molecule type" value="Genomic_DNA"/>
</dbReference>
<reference evidence="19" key="9">
    <citation type="submission" date="2021-10" db="EMBL/GenBank/DDBJ databases">
        <title>Collection of gut derived symbiotic bacterial strains cultured from healthy donors.</title>
        <authorList>
            <person name="Lin H."/>
            <person name="Littmann E."/>
            <person name="Kohout C."/>
            <person name="Pamer E.G."/>
        </authorList>
    </citation>
    <scope>NUCLEOTIDE SEQUENCE</scope>
    <source>
        <strain evidence="19">DFI.1.167</strain>
    </source>
</reference>
<dbReference type="OMA" id="FQFEIGV"/>
<evidence type="ECO:0000313" key="26">
    <source>
        <dbReference type="EMBL" id="OKZ53469.1"/>
    </source>
</evidence>
<dbReference type="Pfam" id="PF13311">
    <property type="entry name" value="DUF4080"/>
    <property type="match status" value="1"/>
</dbReference>
<dbReference type="PANTHER" id="PTHR43409:SF16">
    <property type="entry name" value="SLR0320 PROTEIN"/>
    <property type="match status" value="1"/>
</dbReference>
<evidence type="ECO:0000256" key="3">
    <source>
        <dbReference type="ARBA" id="ARBA00022723"/>
    </source>
</evidence>
<comment type="cofactor">
    <cofactor evidence="1">
        <name>[4Fe-4S] cluster</name>
        <dbReference type="ChEBI" id="CHEBI:49883"/>
    </cofactor>
</comment>
<reference evidence="23" key="13">
    <citation type="submission" date="2023-10" db="EMBL/GenBank/DDBJ databases">
        <title>Genome of potential pathogenic bacteria in Crohn's disease.</title>
        <authorList>
            <person name="Rodriguez-Palacios A."/>
        </authorList>
    </citation>
    <scope>NUCLEOTIDE SEQUENCE</scope>
    <source>
        <strain evidence="23">CavFT-hAR107</strain>
    </source>
</reference>
<evidence type="ECO:0000259" key="6">
    <source>
        <dbReference type="PROSITE" id="PS51332"/>
    </source>
</evidence>
<dbReference type="EMBL" id="QSAI01000054">
    <property type="protein sequence ID" value="RGW44000.1"/>
    <property type="molecule type" value="Genomic_DNA"/>
</dbReference>
<dbReference type="Proteomes" id="UP000061587">
    <property type="component" value="Chromosome"/>
</dbReference>
<evidence type="ECO:0000313" key="31">
    <source>
        <dbReference type="EMBL" id="RHD77063.1"/>
    </source>
</evidence>
<keyword evidence="2" id="KW-0949">S-adenosyl-L-methionine</keyword>
<evidence type="ECO:0000313" key="25">
    <source>
        <dbReference type="EMBL" id="NMW38829.1"/>
    </source>
</evidence>
<evidence type="ECO:0000313" key="37">
    <source>
        <dbReference type="Proteomes" id="UP000283429"/>
    </source>
</evidence>
<dbReference type="Proteomes" id="UP000555193">
    <property type="component" value="Unassembled WGS sequence"/>
</dbReference>
<evidence type="ECO:0000313" key="13">
    <source>
        <dbReference type="EMBL" id="KAB6629786.1"/>
    </source>
</evidence>
<dbReference type="EMBL" id="WDAY01000100">
    <property type="protein sequence ID" value="KAB6553946.1"/>
    <property type="molecule type" value="Genomic_DNA"/>
</dbReference>
<dbReference type="InterPro" id="IPR007197">
    <property type="entry name" value="rSAM"/>
</dbReference>
<evidence type="ECO:0000256" key="1">
    <source>
        <dbReference type="ARBA" id="ARBA00001966"/>
    </source>
</evidence>
<evidence type="ECO:0000313" key="8">
    <source>
        <dbReference type="EMBL" id="ALK84102.1"/>
    </source>
</evidence>
<dbReference type="Proteomes" id="UP000285379">
    <property type="component" value="Unassembled WGS sequence"/>
</dbReference>
<evidence type="ECO:0000313" key="27">
    <source>
        <dbReference type="EMBL" id="RGJ90391.1"/>
    </source>
</evidence>
<dbReference type="Proteomes" id="UP000283429">
    <property type="component" value="Unassembled WGS sequence"/>
</dbReference>
<dbReference type="EMBL" id="QRYT01000062">
    <property type="protein sequence ID" value="RGV04239.1"/>
    <property type="molecule type" value="Genomic_DNA"/>
</dbReference>